<dbReference type="RefSeq" id="WP_222198632.1">
    <property type="nucleotide sequence ID" value="NZ_JAIMFO010000004.1"/>
</dbReference>
<protein>
    <recommendedName>
        <fullName evidence="11">Rhamnulokinase</fullName>
    </recommendedName>
</protein>
<evidence type="ECO:0000256" key="4">
    <source>
        <dbReference type="ARBA" id="ARBA00022777"/>
    </source>
</evidence>
<sequence>MGSVSKIVGHLSPRDGSDIHVLAIDLGASGGRAIVGSLGANQVLRLEEVYRFENGPVAGVQPLQWDFEHLLKEVQVGIAQAQVRFELTSVGIDTWGVDYGLIGADNSLLANPVHYRSVRMQGVAARCAEAGLLEDIYAETGIQPLDINTLFQLVAQKRDESELLDRAKQILFMPDLLIWGLTGICGTEPSIASTSQILKNSNVQWSNMVADRFGIKKHLLPTIGKAGVTVGCISSDLPAAGLPVVRVCGHDTASAVAALTLDPHDAFISCGTWSLIGTVLDELVLTSEAQQAGLSNELGADDSILLLKNCTGLWIAQQLRRELMEQAVRNLTWEEIAQAASDVEPFAYLIDTEDPAFATAQNVLNRILEQTGLIVHFTREDVSHQVIGSLFRCVYDSLALTYRKVIEAIESITHRTLTSIRLIGGGSQNPVLCQAVADATGRRICARPVEATAIGNILSQLIACGAYQTLEEARSKALSTFVPTCYVPLVYMSSDVLERFDLLEKETQDA</sequence>
<dbReference type="Pfam" id="PF02782">
    <property type="entry name" value="FGGY_C"/>
    <property type="match status" value="1"/>
</dbReference>
<evidence type="ECO:0000256" key="1">
    <source>
        <dbReference type="ARBA" id="ARBA00009156"/>
    </source>
</evidence>
<feature type="domain" description="Carbohydrate kinase FGGY C-terminal" evidence="8">
    <location>
        <begin position="267"/>
        <end position="463"/>
    </location>
</feature>
<evidence type="ECO:0008006" key="11">
    <source>
        <dbReference type="Google" id="ProtNLM"/>
    </source>
</evidence>
<reference evidence="9 10" key="1">
    <citation type="submission" date="2021-08" db="EMBL/GenBank/DDBJ databases">
        <title>Collinsella faecalis sp. nov. isolated from swine faeces.</title>
        <authorList>
            <person name="Oh B.S."/>
            <person name="Lee J.H."/>
        </authorList>
    </citation>
    <scope>NUCLEOTIDE SEQUENCE [LARGE SCALE GENOMIC DNA]</scope>
    <source>
        <strain evidence="9 10">AGMB00827</strain>
    </source>
</reference>
<keyword evidence="3" id="KW-0547">Nucleotide-binding</keyword>
<dbReference type="Pfam" id="PF00370">
    <property type="entry name" value="FGGY_N"/>
    <property type="match status" value="1"/>
</dbReference>
<dbReference type="InterPro" id="IPR013449">
    <property type="entry name" value="Rhamnulokinase"/>
</dbReference>
<evidence type="ECO:0000313" key="10">
    <source>
        <dbReference type="Proteomes" id="UP000700908"/>
    </source>
</evidence>
<keyword evidence="6" id="KW-0684">Rhamnose metabolism</keyword>
<dbReference type="InterPro" id="IPR043129">
    <property type="entry name" value="ATPase_NBD"/>
</dbReference>
<accession>A0ABS7MIJ4</accession>
<dbReference type="EMBL" id="JAIMFO010000004">
    <property type="protein sequence ID" value="MBY4796911.1"/>
    <property type="molecule type" value="Genomic_DNA"/>
</dbReference>
<comment type="caution">
    <text evidence="9">The sequence shown here is derived from an EMBL/GenBank/DDBJ whole genome shotgun (WGS) entry which is preliminary data.</text>
</comment>
<evidence type="ECO:0000256" key="3">
    <source>
        <dbReference type="ARBA" id="ARBA00022741"/>
    </source>
</evidence>
<dbReference type="CDD" id="cd07771">
    <property type="entry name" value="ASKHA_NBD_FGGY_RhaB-like"/>
    <property type="match status" value="1"/>
</dbReference>
<dbReference type="PANTHER" id="PTHR43095">
    <property type="entry name" value="SUGAR KINASE"/>
    <property type="match status" value="1"/>
</dbReference>
<evidence type="ECO:0000313" key="9">
    <source>
        <dbReference type="EMBL" id="MBY4796911.1"/>
    </source>
</evidence>
<keyword evidence="10" id="KW-1185">Reference proteome</keyword>
<evidence type="ECO:0000259" key="8">
    <source>
        <dbReference type="Pfam" id="PF02782"/>
    </source>
</evidence>
<dbReference type="SUPFAM" id="SSF53067">
    <property type="entry name" value="Actin-like ATPase domain"/>
    <property type="match status" value="2"/>
</dbReference>
<dbReference type="Proteomes" id="UP000700908">
    <property type="component" value="Unassembled WGS sequence"/>
</dbReference>
<proteinExistence type="inferred from homology"/>
<evidence type="ECO:0000256" key="2">
    <source>
        <dbReference type="ARBA" id="ARBA00022679"/>
    </source>
</evidence>
<evidence type="ECO:0000259" key="7">
    <source>
        <dbReference type="Pfam" id="PF00370"/>
    </source>
</evidence>
<dbReference type="InterPro" id="IPR050406">
    <property type="entry name" value="FGGY_Carb_Kinase"/>
</dbReference>
<organism evidence="9 10">
    <name type="scientific">Collinsella ureilytica</name>
    <dbReference type="NCBI Taxonomy" id="2869515"/>
    <lineage>
        <taxon>Bacteria</taxon>
        <taxon>Bacillati</taxon>
        <taxon>Actinomycetota</taxon>
        <taxon>Coriobacteriia</taxon>
        <taxon>Coriobacteriales</taxon>
        <taxon>Coriobacteriaceae</taxon>
        <taxon>Collinsella</taxon>
    </lineage>
</organism>
<comment type="similarity">
    <text evidence="1">Belongs to the FGGY kinase family.</text>
</comment>
<evidence type="ECO:0000256" key="6">
    <source>
        <dbReference type="ARBA" id="ARBA00023308"/>
    </source>
</evidence>
<feature type="domain" description="Carbohydrate kinase FGGY N-terminal" evidence="7">
    <location>
        <begin position="21"/>
        <end position="256"/>
    </location>
</feature>
<dbReference type="InterPro" id="IPR018485">
    <property type="entry name" value="FGGY_C"/>
</dbReference>
<keyword evidence="5" id="KW-0067">ATP-binding</keyword>
<dbReference type="InterPro" id="IPR018484">
    <property type="entry name" value="FGGY_N"/>
</dbReference>
<name>A0ABS7MIJ4_9ACTN</name>
<evidence type="ECO:0000256" key="5">
    <source>
        <dbReference type="ARBA" id="ARBA00022840"/>
    </source>
</evidence>
<keyword evidence="2" id="KW-0808">Transferase</keyword>
<dbReference type="Gene3D" id="3.30.420.40">
    <property type="match status" value="2"/>
</dbReference>
<gene>
    <name evidence="9" type="ORF">K6V98_00825</name>
</gene>
<keyword evidence="4" id="KW-0418">Kinase</keyword>